<dbReference type="PRINTS" id="PR00187">
    <property type="entry name" value="HAEMOCYANIN"/>
</dbReference>
<proteinExistence type="inferred from homology"/>
<dbReference type="InterPro" id="IPR008922">
    <property type="entry name" value="Di-copper_centre_dom_sf"/>
</dbReference>
<dbReference type="GO" id="GO:0005615">
    <property type="term" value="C:extracellular space"/>
    <property type="evidence" value="ECO:0007669"/>
    <property type="project" value="UniProtKB-ARBA"/>
</dbReference>
<evidence type="ECO:0000313" key="8">
    <source>
        <dbReference type="Proteomes" id="UP001497472"/>
    </source>
</evidence>
<dbReference type="AlphaFoldDB" id="A0AAV1K550"/>
<dbReference type="Pfam" id="PF00372">
    <property type="entry name" value="Hemocyanin_M"/>
    <property type="match status" value="1"/>
</dbReference>
<dbReference type="EMBL" id="CAVLEF010000280">
    <property type="protein sequence ID" value="CAK1555810.1"/>
    <property type="molecule type" value="Genomic_DNA"/>
</dbReference>
<dbReference type="PANTHER" id="PTHR11511:SF5">
    <property type="entry name" value="FAT-BODY PROTEIN 1-RELATED"/>
    <property type="match status" value="1"/>
</dbReference>
<dbReference type="Pfam" id="PF03723">
    <property type="entry name" value="Hemocyanin_C"/>
    <property type="match status" value="1"/>
</dbReference>
<evidence type="ECO:0000259" key="5">
    <source>
        <dbReference type="Pfam" id="PF03722"/>
    </source>
</evidence>
<evidence type="ECO:0000259" key="6">
    <source>
        <dbReference type="Pfam" id="PF03723"/>
    </source>
</evidence>
<dbReference type="InterPro" id="IPR000896">
    <property type="entry name" value="Hemocyanin/hexamerin_mid_dom"/>
</dbReference>
<keyword evidence="8" id="KW-1185">Reference proteome</keyword>
<keyword evidence="3" id="KW-0732">Signal</keyword>
<dbReference type="Pfam" id="PF03722">
    <property type="entry name" value="Hemocyanin_N"/>
    <property type="match status" value="1"/>
</dbReference>
<accession>A0AAV1K550</accession>
<gene>
    <name evidence="7" type="ORF">LNINA_LOCUS14597</name>
</gene>
<evidence type="ECO:0000256" key="1">
    <source>
        <dbReference type="ARBA" id="ARBA00022761"/>
    </source>
</evidence>
<dbReference type="Gene3D" id="1.20.1370.10">
    <property type="entry name" value="Hemocyanin, N-terminal domain"/>
    <property type="match status" value="1"/>
</dbReference>
<organism evidence="7 8">
    <name type="scientific">Leptosia nina</name>
    <dbReference type="NCBI Taxonomy" id="320188"/>
    <lineage>
        <taxon>Eukaryota</taxon>
        <taxon>Metazoa</taxon>
        <taxon>Ecdysozoa</taxon>
        <taxon>Arthropoda</taxon>
        <taxon>Hexapoda</taxon>
        <taxon>Insecta</taxon>
        <taxon>Pterygota</taxon>
        <taxon>Neoptera</taxon>
        <taxon>Endopterygota</taxon>
        <taxon>Lepidoptera</taxon>
        <taxon>Glossata</taxon>
        <taxon>Ditrysia</taxon>
        <taxon>Papilionoidea</taxon>
        <taxon>Pieridae</taxon>
        <taxon>Pierinae</taxon>
        <taxon>Leptosia</taxon>
    </lineage>
</organism>
<comment type="caution">
    <text evidence="7">The sequence shown here is derived from an EMBL/GenBank/DDBJ whole genome shotgun (WGS) entry which is preliminary data.</text>
</comment>
<feature type="domain" description="Hemocyanin C-terminal" evidence="6">
    <location>
        <begin position="417"/>
        <end position="648"/>
    </location>
</feature>
<feature type="domain" description="Hemocyanin middle" evidence="4">
    <location>
        <begin position="163"/>
        <end position="406"/>
    </location>
</feature>
<evidence type="ECO:0008006" key="9">
    <source>
        <dbReference type="Google" id="ProtNLM"/>
    </source>
</evidence>
<dbReference type="InterPro" id="IPR037020">
    <property type="entry name" value="Hemocyanin_C_sf"/>
</dbReference>
<dbReference type="GO" id="GO:0045735">
    <property type="term" value="F:nutrient reservoir activity"/>
    <property type="evidence" value="ECO:0007669"/>
    <property type="project" value="UniProtKB-KW"/>
</dbReference>
<dbReference type="PROSITE" id="PS00210">
    <property type="entry name" value="HEMOCYANIN_2"/>
    <property type="match status" value="1"/>
</dbReference>
<feature type="signal peptide" evidence="3">
    <location>
        <begin position="1"/>
        <end position="18"/>
    </location>
</feature>
<dbReference type="PANTHER" id="PTHR11511">
    <property type="entry name" value="LARVAL STORAGE PROTEIN/PHENOLOXIDASE"/>
    <property type="match status" value="1"/>
</dbReference>
<sequence length="844" mass="96937">MKTLTVLLLVGFCANCFGYLIKVPTLPTKPRIAPLGWVHIQKLMLPLFENVCEESADPQIVKISNEFNFEATDYLKPDVIDKYQNLKSSRGLLAKGEIFTETNEDNFNEFRVIYELLYNAKDFDTFYRAACWARQNVNCGVFIDAIYLAIITRKDTERVSVPAPYELLPNYFVRKDFIIKASTIMAGKDIAPTEGIREDGNNFVLDTNYTREIYEGIEDSSLAYFHEDIGLNAYFFLTKLKNMPWVDTEFQRSVRYGEHIYHFIRQLMARYNLERYSNELYETDGINWDDMDVTQYDPMLIYSNGNEFSPRTENTMTNSDVITTLKNIENNLATTVSHMRDGGFNKPTILSHLMDIMVFNNNSYINLAMKVVGDTPVNSPPCALNHYMTKMRDPIFWKINKKMVDLINNALKVLPGYTKNQLYFPGVQVTNIDAKKMITSFEKFEFDVTDALKYGDKDRNFLIKISQSRLNHKPFAIKVNISSLVVQKGLVKLYLGPKVMPGEITEHKKLFMLIDSFEINLKRGSNIITRSSSEINNLSDDFAPLRTVHKNVIDTEFGVDALSLNLVKNQIGFPSRLILPKGSSDGLPFQLFVFVAPYVKATPGGTKSNIQLNYDAILSPGYPLDLDIEIQELFNLPNALVKDIIITHKIESKPNYSAGGGYNRERKWDTVDDMDYDIMSDDPLSLVARPEFTQKKDKFDYKSRKGQYGKKDTSFIGTQDTIRTVPDKSLDTKKDLEFNKIYSKSDENNDNVEYTVITKKDDNLDLNKVITKEKVINKGDEDEDISNIIISELDKTIQEIEKESDLKVEPVNLLESPRRRYPTIFNIILKPLPKEIESDERVYE</sequence>
<dbReference type="InterPro" id="IPR005203">
    <property type="entry name" value="Hemocyanin_C"/>
</dbReference>
<dbReference type="InterPro" id="IPR013788">
    <property type="entry name" value="Hemocyanin/hexamerin"/>
</dbReference>
<evidence type="ECO:0000256" key="2">
    <source>
        <dbReference type="ARBA" id="ARBA00038082"/>
    </source>
</evidence>
<evidence type="ECO:0000313" key="7">
    <source>
        <dbReference type="EMBL" id="CAK1555810.1"/>
    </source>
</evidence>
<comment type="similarity">
    <text evidence="2">Belongs to the hemocyanin family.</text>
</comment>
<dbReference type="Gene3D" id="2.60.40.1520">
    <property type="entry name" value="Hemocyanin, C-terminal domain"/>
    <property type="match status" value="1"/>
</dbReference>
<name>A0AAV1K550_9NEOP</name>
<dbReference type="Gene3D" id="1.10.1280.10">
    <property type="entry name" value="Di-copper center containing domain from catechol oxidase"/>
    <property type="match status" value="1"/>
</dbReference>
<evidence type="ECO:0000259" key="4">
    <source>
        <dbReference type="Pfam" id="PF00372"/>
    </source>
</evidence>
<feature type="chain" id="PRO_5043550310" description="Hexamerin" evidence="3">
    <location>
        <begin position="19"/>
        <end position="844"/>
    </location>
</feature>
<feature type="domain" description="Hemocyanin N-terminal" evidence="5">
    <location>
        <begin position="39"/>
        <end position="157"/>
    </location>
</feature>
<dbReference type="SUPFAM" id="SSF48050">
    <property type="entry name" value="Hemocyanin, N-terminal domain"/>
    <property type="match status" value="1"/>
</dbReference>
<keyword evidence="1" id="KW-0758">Storage protein</keyword>
<evidence type="ECO:0000256" key="3">
    <source>
        <dbReference type="SAM" id="SignalP"/>
    </source>
</evidence>
<reference evidence="7 8" key="1">
    <citation type="submission" date="2023-11" db="EMBL/GenBank/DDBJ databases">
        <authorList>
            <person name="Okamura Y."/>
        </authorList>
    </citation>
    <scope>NUCLEOTIDE SEQUENCE [LARGE SCALE GENOMIC DNA]</scope>
</reference>
<dbReference type="InterPro" id="IPR014756">
    <property type="entry name" value="Ig_E-set"/>
</dbReference>
<dbReference type="InterPro" id="IPR036697">
    <property type="entry name" value="Hemocyanin_N_sf"/>
</dbReference>
<dbReference type="SUPFAM" id="SSF48056">
    <property type="entry name" value="Di-copper centre-containing domain"/>
    <property type="match status" value="1"/>
</dbReference>
<dbReference type="SUPFAM" id="SSF81296">
    <property type="entry name" value="E set domains"/>
    <property type="match status" value="1"/>
</dbReference>
<dbReference type="InterPro" id="IPR005204">
    <property type="entry name" value="Hemocyanin_N"/>
</dbReference>
<protein>
    <recommendedName>
        <fullName evidence="9">Hexamerin</fullName>
    </recommendedName>
</protein>
<dbReference type="Proteomes" id="UP001497472">
    <property type="component" value="Unassembled WGS sequence"/>
</dbReference>